<dbReference type="InterPro" id="IPR045864">
    <property type="entry name" value="aa-tRNA-synth_II/BPL/LPL"/>
</dbReference>
<keyword evidence="3" id="KW-0436">Ligase</keyword>
<evidence type="ECO:0000256" key="1">
    <source>
        <dbReference type="ARBA" id="ARBA00010728"/>
    </source>
</evidence>
<dbReference type="InterPro" id="IPR006195">
    <property type="entry name" value="aa-tRNA-synth_II"/>
</dbReference>
<evidence type="ECO:0000313" key="11">
    <source>
        <dbReference type="Proteomes" id="UP000887569"/>
    </source>
</evidence>
<evidence type="ECO:0000256" key="4">
    <source>
        <dbReference type="ARBA" id="ARBA00022741"/>
    </source>
</evidence>
<feature type="site" description="Important for serine binding" evidence="8">
    <location>
        <position position="392"/>
    </location>
</feature>
<dbReference type="EC" id="6.1.1.11" evidence="2"/>
<reference evidence="12" key="1">
    <citation type="submission" date="2022-11" db="UniProtKB">
        <authorList>
            <consortium name="WormBaseParasite"/>
        </authorList>
    </citation>
    <scope>IDENTIFICATION</scope>
</reference>
<accession>A0A915BLH1</accession>
<dbReference type="Proteomes" id="UP000887569">
    <property type="component" value="Unplaced"/>
</dbReference>
<evidence type="ECO:0000256" key="7">
    <source>
        <dbReference type="ARBA" id="ARBA00031113"/>
    </source>
</evidence>
<dbReference type="PANTHER" id="PTHR11778">
    <property type="entry name" value="SERYL-TRNA SYNTHETASE"/>
    <property type="match status" value="1"/>
</dbReference>
<name>A0A915BLH1_PARUN</name>
<feature type="binding site" evidence="9">
    <location>
        <begin position="286"/>
        <end position="289"/>
    </location>
    <ligand>
        <name>ATP</name>
        <dbReference type="ChEBI" id="CHEBI:30616"/>
    </ligand>
</feature>
<dbReference type="FunFam" id="3.30.930.10:FF:000078">
    <property type="entry name" value="Seryl-tRNA synthetase"/>
    <property type="match status" value="1"/>
</dbReference>
<dbReference type="GO" id="GO:0005524">
    <property type="term" value="F:ATP binding"/>
    <property type="evidence" value="ECO:0007669"/>
    <property type="project" value="UniProtKB-KW"/>
</dbReference>
<organism evidence="11 12">
    <name type="scientific">Parascaris univalens</name>
    <name type="common">Nematode worm</name>
    <dbReference type="NCBI Taxonomy" id="6257"/>
    <lineage>
        <taxon>Eukaryota</taxon>
        <taxon>Metazoa</taxon>
        <taxon>Ecdysozoa</taxon>
        <taxon>Nematoda</taxon>
        <taxon>Chromadorea</taxon>
        <taxon>Rhabditida</taxon>
        <taxon>Spirurina</taxon>
        <taxon>Ascaridomorpha</taxon>
        <taxon>Ascaridoidea</taxon>
        <taxon>Ascarididae</taxon>
        <taxon>Parascaris</taxon>
    </lineage>
</organism>
<feature type="binding site" evidence="8">
    <location>
        <position position="271"/>
    </location>
    <ligand>
        <name>L-serine</name>
        <dbReference type="ChEBI" id="CHEBI:33384"/>
    </ligand>
</feature>
<evidence type="ECO:0000256" key="2">
    <source>
        <dbReference type="ARBA" id="ARBA00012840"/>
    </source>
</evidence>
<dbReference type="PROSITE" id="PS50862">
    <property type="entry name" value="AA_TRNA_LIGASE_II"/>
    <property type="match status" value="1"/>
</dbReference>
<dbReference type="InterPro" id="IPR002314">
    <property type="entry name" value="aa-tRNA-synt_IIb"/>
</dbReference>
<keyword evidence="6" id="KW-0030">Aminoacyl-tRNA synthetase</keyword>
<proteinExistence type="inferred from homology"/>
<dbReference type="WBParaSite" id="PgR045_g074_t02">
    <property type="protein sequence ID" value="PgR045_g074_t02"/>
    <property type="gene ID" value="PgR045_g074"/>
</dbReference>
<evidence type="ECO:0000256" key="3">
    <source>
        <dbReference type="ARBA" id="ARBA00022598"/>
    </source>
</evidence>
<evidence type="ECO:0000256" key="8">
    <source>
        <dbReference type="PIRSR" id="PIRSR001529-1"/>
    </source>
</evidence>
<evidence type="ECO:0000256" key="6">
    <source>
        <dbReference type="ARBA" id="ARBA00023146"/>
    </source>
</evidence>
<dbReference type="AlphaFoldDB" id="A0A915BLH1"/>
<keyword evidence="11" id="KW-1185">Reference proteome</keyword>
<evidence type="ECO:0000259" key="10">
    <source>
        <dbReference type="PROSITE" id="PS50862"/>
    </source>
</evidence>
<feature type="binding site" evidence="8">
    <location>
        <position position="390"/>
    </location>
    <ligand>
        <name>L-serine</name>
        <dbReference type="ChEBI" id="CHEBI:33384"/>
    </ligand>
</feature>
<evidence type="ECO:0000256" key="9">
    <source>
        <dbReference type="PIRSR" id="PIRSR001529-2"/>
    </source>
</evidence>
<feature type="binding site" evidence="9">
    <location>
        <begin position="271"/>
        <end position="273"/>
    </location>
    <ligand>
        <name>ATP</name>
        <dbReference type="ChEBI" id="CHEBI:30616"/>
    </ligand>
</feature>
<feature type="binding site" evidence="8">
    <location>
        <position position="293"/>
    </location>
    <ligand>
        <name>L-serine</name>
        <dbReference type="ChEBI" id="CHEBI:33384"/>
    </ligand>
</feature>
<dbReference type="GO" id="GO:0004828">
    <property type="term" value="F:serine-tRNA ligase activity"/>
    <property type="evidence" value="ECO:0007669"/>
    <property type="project" value="UniProtKB-EC"/>
</dbReference>
<protein>
    <recommendedName>
        <fullName evidence="2">serine--tRNA ligase</fullName>
        <ecNumber evidence="2">6.1.1.11</ecNumber>
    </recommendedName>
    <alternativeName>
        <fullName evidence="7">Seryl-tRNA synthetase</fullName>
    </alternativeName>
</protein>
<keyword evidence="4" id="KW-0547">Nucleotide-binding</keyword>
<sequence length="444" mass="50429">MGRDMRSPKPNLPIEEERMSLSLGVLSRRLLSACGSSHVNASAIVSRPDLNFDYLLDERNLAKIRENIKSRKGIGNIDQLLEIWHRIEEYPRRSERDECEYKQLWDKLYDEALLIPNMSHPKAPHGDETCARLVRTFGSAKRDSNGLFTAEKIAQSWRSVLYPREACGSRSYAFIGPLADLEYALLSHVSDVVEKAGFRPVFVPDIVRRSVTEACGLQQRSAQAIQYHLVDHPQLCLSGTSEMGLSDLIRGRVFRAADLPLRLTALSRCYRPEVSKTVWEARLYRVHEFTKIEMFVVCKEDQSDSVLDELVDVQCSIFDSLGLHCRLLDMPTEELGASAARKFDIEAWMPGRQVFGEISSASNCTDFQARRLDVKYTDERGKRKFAHTCNATALATTRAIIALLETYQTDRKGLRELPLELQKRLGKKRKAPLRLQAAAPLNPY</sequence>
<dbReference type="GO" id="GO:0006434">
    <property type="term" value="P:seryl-tRNA aminoacylation"/>
    <property type="evidence" value="ECO:0007669"/>
    <property type="project" value="InterPro"/>
</dbReference>
<dbReference type="Gene3D" id="3.30.930.10">
    <property type="entry name" value="Bira Bifunctional Protein, Domain 2"/>
    <property type="match status" value="1"/>
</dbReference>
<dbReference type="InterPro" id="IPR002317">
    <property type="entry name" value="Ser-tRNA-ligase_type_1"/>
</dbReference>
<feature type="binding site" evidence="8">
    <location>
        <position position="240"/>
    </location>
    <ligand>
        <name>L-serine</name>
        <dbReference type="ChEBI" id="CHEBI:33384"/>
    </ligand>
</feature>
<evidence type="ECO:0000256" key="5">
    <source>
        <dbReference type="ARBA" id="ARBA00022840"/>
    </source>
</evidence>
<dbReference type="SUPFAM" id="SSF55681">
    <property type="entry name" value="Class II aaRS and biotin synthetases"/>
    <property type="match status" value="1"/>
</dbReference>
<comment type="similarity">
    <text evidence="1">Belongs to the class-II aminoacyl-tRNA synthetase family. Type-1 seryl-tRNA synthetase subfamily.</text>
</comment>
<feature type="binding site" evidence="9">
    <location>
        <begin position="357"/>
        <end position="360"/>
    </location>
    <ligand>
        <name>ATP</name>
        <dbReference type="ChEBI" id="CHEBI:30616"/>
    </ligand>
</feature>
<evidence type="ECO:0000313" key="12">
    <source>
        <dbReference type="WBParaSite" id="PgR045_g074_t02"/>
    </source>
</evidence>
<keyword evidence="5 9" id="KW-0067">ATP-binding</keyword>
<feature type="domain" description="Aminoacyl-transfer RNA synthetases class-II family profile" evidence="10">
    <location>
        <begin position="185"/>
        <end position="418"/>
    </location>
</feature>
<dbReference type="Pfam" id="PF00587">
    <property type="entry name" value="tRNA-synt_2b"/>
    <property type="match status" value="1"/>
</dbReference>
<dbReference type="PIRSF" id="PIRSF001529">
    <property type="entry name" value="Ser-tRNA-synth_IIa"/>
    <property type="match status" value="1"/>
</dbReference>